<protein>
    <submittedName>
        <fullName evidence="1">Uncharacterized protein</fullName>
    </submittedName>
</protein>
<dbReference type="AlphaFoldDB" id="A0A5M8PCS1"/>
<accession>A0A5M8PCS1</accession>
<sequence>MPSCPRPTPVAGYHDWYTLNGMSSFNICPTCRDHVVSAGFGGHFTPSPSRLGSYETRCDFSIPWNRMAWLLTLKENRRDANLLYALADVAVREPPCPGKTGAGGPWFHLADPVAGRTVSNFDICPYCVRSLETIFPMLQGVFQHTPSATHQIRICDLRSGSKRFAIYVDLLEEIANRTVHTRKAPDTRRFVDLARTMTLIRECPRDDMIVGQRWHIMPQIPELTVCEECYDEVIWPLIEAGSPLAGRFNRTLQLVAPSNVGASCQLYSPRMREVFEEACRRDDFTGLRNAAFHRWRVEREVQARRARLGQLGGREERAREAERIELEWRGWE</sequence>
<dbReference type="Proteomes" id="UP000324767">
    <property type="component" value="Unassembled WGS sequence"/>
</dbReference>
<evidence type="ECO:0000313" key="2">
    <source>
        <dbReference type="Proteomes" id="UP000324767"/>
    </source>
</evidence>
<reference evidence="1 2" key="1">
    <citation type="submission" date="2019-09" db="EMBL/GenBank/DDBJ databases">
        <title>The hologenome of the rock-dwelling lichen Lasallia pustulata.</title>
        <authorList>
            <person name="Greshake Tzovaras B."/>
            <person name="Segers F."/>
            <person name="Bicker A."/>
            <person name="Dal Grande F."/>
            <person name="Otte J."/>
            <person name="Hankeln T."/>
            <person name="Schmitt I."/>
            <person name="Ebersberger I."/>
        </authorList>
    </citation>
    <scope>NUCLEOTIDE SEQUENCE [LARGE SCALE GENOMIC DNA]</scope>
    <source>
        <strain evidence="1">A1-1</strain>
    </source>
</reference>
<gene>
    <name evidence="1" type="ORF">FRX48_09457</name>
</gene>
<organism evidence="1 2">
    <name type="scientific">Lasallia pustulata</name>
    <dbReference type="NCBI Taxonomy" id="136370"/>
    <lineage>
        <taxon>Eukaryota</taxon>
        <taxon>Fungi</taxon>
        <taxon>Dikarya</taxon>
        <taxon>Ascomycota</taxon>
        <taxon>Pezizomycotina</taxon>
        <taxon>Lecanoromycetes</taxon>
        <taxon>OSLEUM clade</taxon>
        <taxon>Umbilicariomycetidae</taxon>
        <taxon>Umbilicariales</taxon>
        <taxon>Umbilicariaceae</taxon>
        <taxon>Lasallia</taxon>
    </lineage>
</organism>
<comment type="caution">
    <text evidence="1">The sequence shown here is derived from an EMBL/GenBank/DDBJ whole genome shotgun (WGS) entry which is preliminary data.</text>
</comment>
<dbReference type="EMBL" id="VXIT01000023">
    <property type="protein sequence ID" value="KAA6406734.1"/>
    <property type="molecule type" value="Genomic_DNA"/>
</dbReference>
<evidence type="ECO:0000313" key="1">
    <source>
        <dbReference type="EMBL" id="KAA6406734.1"/>
    </source>
</evidence>
<proteinExistence type="predicted"/>
<name>A0A5M8PCS1_9LECA</name>
<dbReference type="OrthoDB" id="5296at2759"/>